<reference evidence="2 3" key="1">
    <citation type="submission" date="2020-06" db="EMBL/GenBank/DDBJ databases">
        <title>Transcriptomic and genomic resources for Thalictrum thalictroides and T. hernandezii: Facilitating candidate gene discovery in an emerging model plant lineage.</title>
        <authorList>
            <person name="Arias T."/>
            <person name="Riano-Pachon D.M."/>
            <person name="Di Stilio V.S."/>
        </authorList>
    </citation>
    <scope>NUCLEOTIDE SEQUENCE [LARGE SCALE GENOMIC DNA]</scope>
    <source>
        <strain evidence="3">cv. WT478/WT964</strain>
        <tissue evidence="2">Leaves</tissue>
    </source>
</reference>
<dbReference type="EMBL" id="JABWDY010009195">
    <property type="protein sequence ID" value="KAF5201615.1"/>
    <property type="molecule type" value="Genomic_DNA"/>
</dbReference>
<keyword evidence="3" id="KW-1185">Reference proteome</keyword>
<gene>
    <name evidence="2" type="ORF">FRX31_008798</name>
</gene>
<evidence type="ECO:0000313" key="2">
    <source>
        <dbReference type="EMBL" id="KAF5201615.1"/>
    </source>
</evidence>
<accession>A0A7J6WYG9</accession>
<protein>
    <submittedName>
        <fullName evidence="2">Uncharacterized protein</fullName>
    </submittedName>
</protein>
<evidence type="ECO:0000256" key="1">
    <source>
        <dbReference type="SAM" id="MobiDB-lite"/>
    </source>
</evidence>
<name>A0A7J6WYG9_THATH</name>
<proteinExistence type="predicted"/>
<organism evidence="2 3">
    <name type="scientific">Thalictrum thalictroides</name>
    <name type="common">Rue-anemone</name>
    <name type="synonym">Anemone thalictroides</name>
    <dbReference type="NCBI Taxonomy" id="46969"/>
    <lineage>
        <taxon>Eukaryota</taxon>
        <taxon>Viridiplantae</taxon>
        <taxon>Streptophyta</taxon>
        <taxon>Embryophyta</taxon>
        <taxon>Tracheophyta</taxon>
        <taxon>Spermatophyta</taxon>
        <taxon>Magnoliopsida</taxon>
        <taxon>Ranunculales</taxon>
        <taxon>Ranunculaceae</taxon>
        <taxon>Thalictroideae</taxon>
        <taxon>Thalictrum</taxon>
    </lineage>
</organism>
<feature type="region of interest" description="Disordered" evidence="1">
    <location>
        <begin position="1"/>
        <end position="54"/>
    </location>
</feature>
<dbReference type="AlphaFoldDB" id="A0A7J6WYG9"/>
<comment type="caution">
    <text evidence="2">The sequence shown here is derived from an EMBL/GenBank/DDBJ whole genome shotgun (WGS) entry which is preliminary data.</text>
</comment>
<dbReference type="Proteomes" id="UP000554482">
    <property type="component" value="Unassembled WGS sequence"/>
</dbReference>
<evidence type="ECO:0000313" key="3">
    <source>
        <dbReference type="Proteomes" id="UP000554482"/>
    </source>
</evidence>
<sequence>MLGNSLRRSRLSPPPPAANEPIAPIISTRFQERSMKKSDRLTTPPSAANPPVPITRFWERWT</sequence>
<feature type="compositionally biased region" description="Basic and acidic residues" evidence="1">
    <location>
        <begin position="30"/>
        <end position="40"/>
    </location>
</feature>